<dbReference type="CDD" id="cd00609">
    <property type="entry name" value="AAT_like"/>
    <property type="match status" value="1"/>
</dbReference>
<evidence type="ECO:0000256" key="1">
    <source>
        <dbReference type="ARBA" id="ARBA00001933"/>
    </source>
</evidence>
<keyword evidence="8" id="KW-1185">Reference proteome</keyword>
<evidence type="ECO:0000259" key="6">
    <source>
        <dbReference type="Pfam" id="PF00155"/>
    </source>
</evidence>
<dbReference type="EC" id="2.6.1.1" evidence="7"/>
<evidence type="ECO:0000256" key="3">
    <source>
        <dbReference type="ARBA" id="ARBA00022576"/>
    </source>
</evidence>
<comment type="caution">
    <text evidence="7">The sequence shown here is derived from an EMBL/GenBank/DDBJ whole genome shotgun (WGS) entry which is preliminary data.</text>
</comment>
<comment type="cofactor">
    <cofactor evidence="1">
        <name>pyridoxal 5'-phosphate</name>
        <dbReference type="ChEBI" id="CHEBI:597326"/>
    </cofactor>
</comment>
<dbReference type="GO" id="GO:0004069">
    <property type="term" value="F:L-aspartate:2-oxoglutarate aminotransferase activity"/>
    <property type="evidence" value="ECO:0007669"/>
    <property type="project" value="UniProtKB-EC"/>
</dbReference>
<evidence type="ECO:0000313" key="7">
    <source>
        <dbReference type="EMBL" id="CAG7612103.1"/>
    </source>
</evidence>
<dbReference type="Proteomes" id="UP000693892">
    <property type="component" value="Unassembled WGS sequence"/>
</dbReference>
<dbReference type="AlphaFoldDB" id="A0A916K0Q3"/>
<reference evidence="7" key="1">
    <citation type="submission" date="2021-06" db="EMBL/GenBank/DDBJ databases">
        <authorList>
            <person name="Criscuolo A."/>
        </authorList>
    </citation>
    <scope>NUCLEOTIDE SEQUENCE</scope>
    <source>
        <strain evidence="7">CIP111803</strain>
    </source>
</reference>
<name>A0A916K0Q3_9MICO</name>
<proteinExistence type="inferred from homology"/>
<evidence type="ECO:0000256" key="4">
    <source>
        <dbReference type="ARBA" id="ARBA00022679"/>
    </source>
</evidence>
<feature type="domain" description="Aminotransferase class I/classII large" evidence="6">
    <location>
        <begin position="47"/>
        <end position="399"/>
    </location>
</feature>
<dbReference type="EMBL" id="CAJVAP010000015">
    <property type="protein sequence ID" value="CAG7612103.1"/>
    <property type="molecule type" value="Genomic_DNA"/>
</dbReference>
<evidence type="ECO:0000256" key="5">
    <source>
        <dbReference type="ARBA" id="ARBA00022898"/>
    </source>
</evidence>
<evidence type="ECO:0000256" key="2">
    <source>
        <dbReference type="ARBA" id="ARBA00007441"/>
    </source>
</evidence>
<protein>
    <submittedName>
        <fullName evidence="7">Aspartate aminotransferase</fullName>
        <ecNumber evidence="7">2.6.1.1</ecNumber>
    </submittedName>
</protein>
<accession>A0A916K0Q3</accession>
<dbReference type="Pfam" id="PF00155">
    <property type="entry name" value="Aminotran_1_2"/>
    <property type="match status" value="1"/>
</dbReference>
<comment type="similarity">
    <text evidence="2">Belongs to the class-I pyridoxal-phosphate-dependent aminotransferase family.</text>
</comment>
<dbReference type="PANTHER" id="PTHR43488">
    <property type="entry name" value="GLUTAMATE-PYRUVATE AMINOTRANSFERASE ALAA"/>
    <property type="match status" value="1"/>
</dbReference>
<dbReference type="InterPro" id="IPR004839">
    <property type="entry name" value="Aminotransferase_I/II_large"/>
</dbReference>
<organism evidence="7 8">
    <name type="scientific">Leucobacter soli</name>
    <dbReference type="NCBI Taxonomy" id="2812850"/>
    <lineage>
        <taxon>Bacteria</taxon>
        <taxon>Bacillati</taxon>
        <taxon>Actinomycetota</taxon>
        <taxon>Actinomycetes</taxon>
        <taxon>Micrococcales</taxon>
        <taxon>Microbacteriaceae</taxon>
        <taxon>Leucobacter</taxon>
    </lineage>
</organism>
<dbReference type="InterPro" id="IPR051926">
    <property type="entry name" value="Ala_Aminotransferase"/>
</dbReference>
<keyword evidence="3 7" id="KW-0032">Aminotransferase</keyword>
<keyword evidence="4 7" id="KW-0808">Transferase</keyword>
<dbReference type="PANTHER" id="PTHR43488:SF2">
    <property type="entry name" value="GLUTAMATE-PYRUVATE AMINOTRANSFERASE ALAA"/>
    <property type="match status" value="1"/>
</dbReference>
<dbReference type="GO" id="GO:0030170">
    <property type="term" value="F:pyridoxal phosphate binding"/>
    <property type="evidence" value="ECO:0007669"/>
    <property type="project" value="InterPro"/>
</dbReference>
<keyword evidence="5" id="KW-0663">Pyridoxal phosphate</keyword>
<evidence type="ECO:0000313" key="8">
    <source>
        <dbReference type="Proteomes" id="UP000693892"/>
    </source>
</evidence>
<sequence length="423" mass="45595">MRQGAAPEWNNERVRLITQSSKLAGVRYDVRGPILQEAERLERAGETILKLNIGNPAPFGFDAPPEIVEELRRILPAAQGYSDSRGVLPAREAVARHYTELGVPGLGPDDVTIGNGVSELISLVLQALISPGDEILVPAPDYPLWTAQVTLSGGRAVHYPCDEANGWMPDLAAIESLVTPRTTGIVLINPNNPTGAVYSPELVRGFAALAERHGLVLLADEIYDRILYDGAAHEHAALHSAETLCLTFGGLSKTQRVAGYRSGWLVASGDRERARDFLEGLTLLANMRMCANVPAQYAIPVALSTGPGVGESSIEALCAPGGRLREQRDAAHRLLTAIPGVSCALPGGAMYLFPRLDPAVYPIADDQHFVIELLRATRVLVTNGRGFNLPTPDHLRFVTLPEVPVLTEAIGRIAEYLETIRVP</sequence>
<gene>
    <name evidence="7" type="primary">aspC_1</name>
    <name evidence="7" type="ORF">LEUCIP111803_01530</name>
</gene>